<dbReference type="EMBL" id="DQ499600">
    <property type="protein sequence ID" value="ABF57527.1"/>
    <property type="molecule type" value="Genomic_DNA"/>
</dbReference>
<dbReference type="GeneID" id="5745475"/>
<evidence type="ECO:0000313" key="2">
    <source>
        <dbReference type="Proteomes" id="UP000002414"/>
    </source>
</evidence>
<dbReference type="KEGG" id="vg:5745475"/>
<evidence type="ECO:0000313" key="1">
    <source>
        <dbReference type="EMBL" id="ABF57527.1"/>
    </source>
</evidence>
<dbReference type="RefSeq" id="YP_001468975.1">
    <property type="nucleotide sequence ID" value="NC_009816.1"/>
</dbReference>
<protein>
    <submittedName>
        <fullName evidence="1">Gp77</fullName>
    </submittedName>
</protein>
<reference evidence="1 2" key="1">
    <citation type="journal article" date="2008" name="Virology">
        <title>Genome sequence of the lytic bacteriophage P1201 from Corynebacterium glutamicum NCHU 87078: Evolutionary relationships to phages from Corynebacterineae.</title>
        <authorList>
            <person name="Chen C.L."/>
            <person name="Pan T.Y."/>
            <person name="Kan S.C."/>
            <person name="Kuan Y.C."/>
            <person name="Hong L.Y."/>
            <person name="Chiu K.R."/>
            <person name="Sheu C.S."/>
            <person name="Yang J.S."/>
            <person name="Hsu W.H."/>
            <person name="Hu H.Y."/>
        </authorList>
    </citation>
    <scope>NUCLEOTIDE SEQUENCE</scope>
</reference>
<name>A7IYE4_9CAUD</name>
<proteinExistence type="predicted"/>
<keyword evidence="2" id="KW-1185">Reference proteome</keyword>
<sequence length="97" mass="10888">MKEYIRLRVVRTVEEIVEYTPDLTFHGNEASLGDIANTVIEAIASGALDLDDLECLEESELETKVEIYDYGKEAFGFTASGLNNNSDFEEGLIEDEY</sequence>
<dbReference type="Proteomes" id="UP000002414">
    <property type="component" value="Segment"/>
</dbReference>
<accession>A7IYE4</accession>
<organism evidence="1 2">
    <name type="scientific">Corynebacterium phage P1201</name>
    <dbReference type="NCBI Taxonomy" id="384848"/>
    <lineage>
        <taxon>Viruses</taxon>
        <taxon>Duplodnaviria</taxon>
        <taxon>Heunggongvirae</taxon>
        <taxon>Uroviricota</taxon>
        <taxon>Caudoviricetes</taxon>
        <taxon>Zierdtviridae</taxon>
        <taxon>Toshachvirinae</taxon>
        <taxon>Chunghsingvirus</taxon>
        <taxon>Chunghsingvirus P1201</taxon>
        <taxon>Corynebacterium virus P1201</taxon>
    </lineage>
</organism>